<dbReference type="PANTHER" id="PTHR44936:SF10">
    <property type="entry name" value="SENSOR PROTEIN RSTB"/>
    <property type="match status" value="1"/>
</dbReference>
<evidence type="ECO:0000256" key="6">
    <source>
        <dbReference type="ARBA" id="ARBA00022777"/>
    </source>
</evidence>
<dbReference type="InterPro" id="IPR050980">
    <property type="entry name" value="2C_sensor_his_kinase"/>
</dbReference>
<dbReference type="PROSITE" id="PS50109">
    <property type="entry name" value="HIS_KIN"/>
    <property type="match status" value="1"/>
</dbReference>
<dbReference type="GO" id="GO:0000155">
    <property type="term" value="F:phosphorelay sensor kinase activity"/>
    <property type="evidence" value="ECO:0007669"/>
    <property type="project" value="InterPro"/>
</dbReference>
<protein>
    <recommendedName>
        <fullName evidence="2">histidine kinase</fullName>
        <ecNumber evidence="2">2.7.13.3</ecNumber>
    </recommendedName>
</protein>
<feature type="transmembrane region" description="Helical" evidence="8">
    <location>
        <begin position="217"/>
        <end position="236"/>
    </location>
</feature>
<evidence type="ECO:0000256" key="4">
    <source>
        <dbReference type="ARBA" id="ARBA00022679"/>
    </source>
</evidence>
<accession>A0A1J5T2I4</accession>
<dbReference type="PRINTS" id="PR00344">
    <property type="entry name" value="BCTRLSENSOR"/>
</dbReference>
<keyword evidence="8" id="KW-1133">Transmembrane helix</keyword>
<evidence type="ECO:0000256" key="8">
    <source>
        <dbReference type="SAM" id="Phobius"/>
    </source>
</evidence>
<evidence type="ECO:0000256" key="1">
    <source>
        <dbReference type="ARBA" id="ARBA00000085"/>
    </source>
</evidence>
<name>A0A1J5T2I4_9ZZZZ</name>
<dbReference type="SMART" id="SM00388">
    <property type="entry name" value="HisKA"/>
    <property type="match status" value="1"/>
</dbReference>
<keyword evidence="4 10" id="KW-0808">Transferase</keyword>
<proteinExistence type="predicted"/>
<comment type="catalytic activity">
    <reaction evidence="1">
        <text>ATP + protein L-histidine = ADP + protein N-phospho-L-histidine.</text>
        <dbReference type="EC" id="2.7.13.3"/>
    </reaction>
</comment>
<keyword evidence="8" id="KW-0472">Membrane</keyword>
<reference evidence="10" key="1">
    <citation type="submission" date="2016-10" db="EMBL/GenBank/DDBJ databases">
        <title>Sequence of Gallionella enrichment culture.</title>
        <authorList>
            <person name="Poehlein A."/>
            <person name="Muehling M."/>
            <person name="Daniel R."/>
        </authorList>
    </citation>
    <scope>NUCLEOTIDE SEQUENCE</scope>
</reference>
<keyword evidence="3" id="KW-0597">Phosphoprotein</keyword>
<evidence type="ECO:0000256" key="5">
    <source>
        <dbReference type="ARBA" id="ARBA00022741"/>
    </source>
</evidence>
<dbReference type="Gene3D" id="3.30.565.10">
    <property type="entry name" value="Histidine kinase-like ATPase, C-terminal domain"/>
    <property type="match status" value="1"/>
</dbReference>
<keyword evidence="5" id="KW-0547">Nucleotide-binding</keyword>
<dbReference type="InterPro" id="IPR003594">
    <property type="entry name" value="HATPase_dom"/>
</dbReference>
<evidence type="ECO:0000256" key="7">
    <source>
        <dbReference type="ARBA" id="ARBA00022840"/>
    </source>
</evidence>
<keyword evidence="8" id="KW-0812">Transmembrane</keyword>
<gene>
    <name evidence="10" type="primary">phoR_3</name>
    <name evidence="10" type="ORF">GALL_41250</name>
</gene>
<dbReference type="EMBL" id="MLJW01000010">
    <property type="protein sequence ID" value="OIR15007.1"/>
    <property type="molecule type" value="Genomic_DNA"/>
</dbReference>
<comment type="caution">
    <text evidence="10">The sequence shown here is derived from an EMBL/GenBank/DDBJ whole genome shotgun (WGS) entry which is preliminary data.</text>
</comment>
<dbReference type="GO" id="GO:0005886">
    <property type="term" value="C:plasma membrane"/>
    <property type="evidence" value="ECO:0007669"/>
    <property type="project" value="UniProtKB-SubCell"/>
</dbReference>
<dbReference type="InterPro" id="IPR004358">
    <property type="entry name" value="Sig_transdc_His_kin-like_C"/>
</dbReference>
<keyword evidence="7" id="KW-0067">ATP-binding</keyword>
<dbReference type="AlphaFoldDB" id="A0A1J5T2I4"/>
<dbReference type="PANTHER" id="PTHR44936">
    <property type="entry name" value="SENSOR PROTEIN CREC"/>
    <property type="match status" value="1"/>
</dbReference>
<keyword evidence="6" id="KW-0418">Kinase</keyword>
<evidence type="ECO:0000259" key="9">
    <source>
        <dbReference type="PROSITE" id="PS50109"/>
    </source>
</evidence>
<dbReference type="InterPro" id="IPR005467">
    <property type="entry name" value="His_kinase_dom"/>
</dbReference>
<dbReference type="SMART" id="SM00387">
    <property type="entry name" value="HATPase_c"/>
    <property type="match status" value="1"/>
</dbReference>
<organism evidence="10">
    <name type="scientific">mine drainage metagenome</name>
    <dbReference type="NCBI Taxonomy" id="410659"/>
    <lineage>
        <taxon>unclassified sequences</taxon>
        <taxon>metagenomes</taxon>
        <taxon>ecological metagenomes</taxon>
    </lineage>
</organism>
<dbReference type="InterPro" id="IPR003661">
    <property type="entry name" value="HisK_dim/P_dom"/>
</dbReference>
<dbReference type="GO" id="GO:0005524">
    <property type="term" value="F:ATP binding"/>
    <property type="evidence" value="ECO:0007669"/>
    <property type="project" value="UniProtKB-KW"/>
</dbReference>
<dbReference type="EC" id="2.7.13.3" evidence="2"/>
<feature type="transmembrane region" description="Helical" evidence="8">
    <location>
        <begin position="26"/>
        <end position="51"/>
    </location>
</feature>
<dbReference type="SUPFAM" id="SSF55874">
    <property type="entry name" value="ATPase domain of HSP90 chaperone/DNA topoisomerase II/histidine kinase"/>
    <property type="match status" value="1"/>
</dbReference>
<evidence type="ECO:0000256" key="3">
    <source>
        <dbReference type="ARBA" id="ARBA00022553"/>
    </source>
</evidence>
<evidence type="ECO:0000256" key="2">
    <source>
        <dbReference type="ARBA" id="ARBA00012438"/>
    </source>
</evidence>
<sequence>MRRDRTGTRDEAPFDMTDARQHSRHWFLPAAGLGGVLIIFAVVVAAGTLTLRSRLRAQALHQEASSLEGLVMMQLDAQSADINSAELAGTEVSAFDAVLESSRMRGVIAVRLFDGAGTLISCLPGTAVDAHLSRDLAARASQRGEACARLYPDAKLADHLGTEGLAAGDKRASLLEVVVPVPQTSTDAGLSFAQYWMDGAPLETSFKDMDAQLVRQAALAYLAGAAAIILCLAWVYRRLRAAERRLEERSIDLAKANAELVFAAKTSAVGAISAHLVHGLRNPVAGIDGYLADAAAGGDAAGDGEALREARETTRRISGLLREVSTILSDEAGTSGTEPCDLKDLIDQLRREAAPRAERAGATLDCAVSGDARVSLRVASLCRLALKNVVDNAIDATPRGKRVGVAARSLSDGRIEVDITDEGPGFAPSERDRIFQPRRSTKPGGSGLGLAISWHLARHAGGELRIEKTNSSGSQFRLTFPSILKSDAP</sequence>
<evidence type="ECO:0000313" key="10">
    <source>
        <dbReference type="EMBL" id="OIR15007.1"/>
    </source>
</evidence>
<dbReference type="InterPro" id="IPR036890">
    <property type="entry name" value="HATPase_C_sf"/>
</dbReference>
<feature type="domain" description="Histidine kinase" evidence="9">
    <location>
        <begin position="275"/>
        <end position="484"/>
    </location>
</feature>
<dbReference type="Pfam" id="PF02518">
    <property type="entry name" value="HATPase_c"/>
    <property type="match status" value="1"/>
</dbReference>